<evidence type="ECO:0000256" key="3">
    <source>
        <dbReference type="ARBA" id="ARBA00022679"/>
    </source>
</evidence>
<dbReference type="PANTHER" id="PTHR14647:SF87">
    <property type="entry name" value="PUTATIVE-RELATED"/>
    <property type="match status" value="1"/>
</dbReference>
<dbReference type="InterPro" id="IPR009729">
    <property type="entry name" value="Gal-3-0_sulfotransfrase"/>
</dbReference>
<gene>
    <name evidence="11" type="primary">LOC102806732</name>
</gene>
<accession>A0ABM0MW15</accession>
<comment type="similarity">
    <text evidence="2">Belongs to the galactose-3-O-sulfotransferase family.</text>
</comment>
<evidence type="ECO:0000256" key="8">
    <source>
        <dbReference type="ARBA" id="ARBA00023136"/>
    </source>
</evidence>
<keyword evidence="5" id="KW-0735">Signal-anchor</keyword>
<dbReference type="PANTHER" id="PTHR14647">
    <property type="entry name" value="GALACTOSE-3-O-SULFOTRANSFERASE"/>
    <property type="match status" value="1"/>
</dbReference>
<dbReference type="Gene3D" id="3.40.50.300">
    <property type="entry name" value="P-loop containing nucleotide triphosphate hydrolases"/>
    <property type="match status" value="1"/>
</dbReference>
<protein>
    <submittedName>
        <fullName evidence="11">Galactose-3-O-sulfotransferase 4-like</fullName>
    </submittedName>
</protein>
<dbReference type="SUPFAM" id="SSF52540">
    <property type="entry name" value="P-loop containing nucleoside triphosphate hydrolases"/>
    <property type="match status" value="1"/>
</dbReference>
<dbReference type="InterPro" id="IPR027417">
    <property type="entry name" value="P-loop_NTPase"/>
</dbReference>
<evidence type="ECO:0000256" key="4">
    <source>
        <dbReference type="ARBA" id="ARBA00022692"/>
    </source>
</evidence>
<evidence type="ECO:0000256" key="7">
    <source>
        <dbReference type="ARBA" id="ARBA00023034"/>
    </source>
</evidence>
<dbReference type="RefSeq" id="XP_006824206.1">
    <property type="nucleotide sequence ID" value="XM_006824143.1"/>
</dbReference>
<evidence type="ECO:0000313" key="10">
    <source>
        <dbReference type="Proteomes" id="UP000694865"/>
    </source>
</evidence>
<keyword evidence="9" id="KW-0325">Glycoprotein</keyword>
<dbReference type="Pfam" id="PF06990">
    <property type="entry name" value="Gal-3-0_sulfotr"/>
    <property type="match status" value="1"/>
</dbReference>
<proteinExistence type="inferred from homology"/>
<evidence type="ECO:0000256" key="2">
    <source>
        <dbReference type="ARBA" id="ARBA00008124"/>
    </source>
</evidence>
<organism evidence="10 11">
    <name type="scientific">Saccoglossus kowalevskii</name>
    <name type="common">Acorn worm</name>
    <dbReference type="NCBI Taxonomy" id="10224"/>
    <lineage>
        <taxon>Eukaryota</taxon>
        <taxon>Metazoa</taxon>
        <taxon>Hemichordata</taxon>
        <taxon>Enteropneusta</taxon>
        <taxon>Harrimaniidae</taxon>
        <taxon>Saccoglossus</taxon>
    </lineage>
</organism>
<evidence type="ECO:0000313" key="11">
    <source>
        <dbReference type="RefSeq" id="XP_006824206.1"/>
    </source>
</evidence>
<evidence type="ECO:0000256" key="9">
    <source>
        <dbReference type="ARBA" id="ARBA00023180"/>
    </source>
</evidence>
<keyword evidence="3" id="KW-0808">Transferase</keyword>
<name>A0ABM0MW15_SACKO</name>
<keyword evidence="4" id="KW-0812">Transmembrane</keyword>
<keyword evidence="7" id="KW-0333">Golgi apparatus</keyword>
<dbReference type="Proteomes" id="UP000694865">
    <property type="component" value="Unplaced"/>
</dbReference>
<evidence type="ECO:0000256" key="1">
    <source>
        <dbReference type="ARBA" id="ARBA00004323"/>
    </source>
</evidence>
<evidence type="ECO:0000256" key="5">
    <source>
        <dbReference type="ARBA" id="ARBA00022968"/>
    </source>
</evidence>
<reference evidence="11" key="1">
    <citation type="submission" date="2025-08" db="UniProtKB">
        <authorList>
            <consortium name="RefSeq"/>
        </authorList>
    </citation>
    <scope>IDENTIFICATION</scope>
    <source>
        <tissue evidence="11">Testes</tissue>
    </source>
</reference>
<keyword evidence="6" id="KW-1133">Transmembrane helix</keyword>
<evidence type="ECO:0000256" key="6">
    <source>
        <dbReference type="ARBA" id="ARBA00022989"/>
    </source>
</evidence>
<keyword evidence="8" id="KW-0472">Membrane</keyword>
<sequence length="381" mass="44642">MKISFACALVATVFFIAYTYVNIEYILLQRVEGITNDLYGENHHKEFDYNSSIDVSLGNSVAHDDETHSATEVNNIMPCTPKNNFIFVKTSKTAGSTVGAILFRYGLRHKLIAALPNASRISIADDQVNVTRYTCNNTFPGYNYMANHIENYNHKILNRFIPNAKFVTIVRSPYTQMESAFYYRNTDSKLQLNHFRNPFKEFVDNYEVKYSNHDIQGANGQLKYLGYPNRQYNNQSAVKQKIADLDTEMDLVLIKEYLDESLILLKKLMCWTMDDILYGWCKRSKRTRYPITKHMKEIMSKYNAADLQLYNHFNRTLWTKILNYDGDFENELHLFRIRQQEIASMCKHRENTQFCDGLKKDVPKLVSIARMRQYNIFCNQH</sequence>
<keyword evidence="10" id="KW-1185">Reference proteome</keyword>
<comment type="subcellular location">
    <subcellularLocation>
        <location evidence="1">Golgi apparatus membrane</location>
        <topology evidence="1">Single-pass type II membrane protein</topology>
    </subcellularLocation>
</comment>
<dbReference type="GeneID" id="102806732"/>